<dbReference type="InterPro" id="IPR026856">
    <property type="entry name" value="Sialidase_fam"/>
</dbReference>
<comment type="caution">
    <text evidence="9">The sequence shown here is derived from an EMBL/GenBank/DDBJ whole genome shotgun (WGS) entry which is preliminary data.</text>
</comment>
<comment type="similarity">
    <text evidence="2">Belongs to the glycosyl hydrolase 33 family.</text>
</comment>
<feature type="chain" id="PRO_5030951272" description="exo-alpha-sialidase" evidence="6">
    <location>
        <begin position="41"/>
        <end position="673"/>
    </location>
</feature>
<dbReference type="Gene3D" id="2.120.10.10">
    <property type="match status" value="1"/>
</dbReference>
<dbReference type="InterPro" id="IPR006558">
    <property type="entry name" value="LamG-like"/>
</dbReference>
<keyword evidence="9" id="KW-0378">Hydrolase</keyword>
<keyword evidence="4 6" id="KW-0732">Signal</keyword>
<evidence type="ECO:0000256" key="3">
    <source>
        <dbReference type="ARBA" id="ARBA00012733"/>
    </source>
</evidence>
<sequence>MKLTNRSGMLRRTGRLAAVLVAALAAVAVFIPTQSPSADAAPTTADPFRATTTIVFDDPNVPTGCHRIPAIVRAADGSLLAFAEHRLDSCQDKSDIATVVRRLPAGATEWLPEKTVVRGEDDDPQAAATRGNAAPVVYRKLPGAPQTDVPDGRVVLLGTHNPLDQATAPRTPYLVYSDDHGETWSRPRFLPELDDPSWGHYATGPVHAIQLTRGEHAGRLVVGVNYVPAGVRGAMIVYSDDGGVTWHRGARAEYPLADQLIPQEMSLVEKANGDLYVWARQNWTGGTDEEEADPNLRPHRAFAISKDAGESYAGDFTLLRGFEAPPVQSAVLRLRATDEGDAYNRIVTSAASVNTNPRSRMTLRSSFDEGLSWQTVDTPARSTDEGVQVWGTNDRSVSVEDCHCFGGYSDLVELADGRIGLLYERTRSGCWSIRTCAGTTDHHAQIAFVVLDDRDLHTPSTTADLAGRRALVFDGVSTTGGVTGRALAFDGQQGRVQLPYRNTPVLSTGDFTVSTWIRYGDGTRNQTIVWAYGTDGKPQVSLTAEPGSDRLVGTAATASGTTTVTSAGAYADDRWHHVALRRHGGTVELYVDGARVGAADGEAGATSGDDPTPIYLGQRLDGGVRYHGSLDEFRIYDRALSPAELARLRNGQGHGLRGLTAHLALDAIIPPRP</sequence>
<evidence type="ECO:0000256" key="5">
    <source>
        <dbReference type="ARBA" id="ARBA00023157"/>
    </source>
</evidence>
<dbReference type="CDD" id="cd15482">
    <property type="entry name" value="Sialidase_non-viral"/>
    <property type="match status" value="1"/>
</dbReference>
<dbReference type="SUPFAM" id="SSF50939">
    <property type="entry name" value="Sialidases"/>
    <property type="match status" value="1"/>
</dbReference>
<evidence type="ECO:0000313" key="10">
    <source>
        <dbReference type="Proteomes" id="UP000569914"/>
    </source>
</evidence>
<dbReference type="InterPro" id="IPR013320">
    <property type="entry name" value="ConA-like_dom_sf"/>
</dbReference>
<evidence type="ECO:0000256" key="4">
    <source>
        <dbReference type="ARBA" id="ARBA00022729"/>
    </source>
</evidence>
<evidence type="ECO:0000256" key="1">
    <source>
        <dbReference type="ARBA" id="ARBA00000427"/>
    </source>
</evidence>
<dbReference type="PANTHER" id="PTHR10628:SF30">
    <property type="entry name" value="EXO-ALPHA-SIALIDASE"/>
    <property type="match status" value="1"/>
</dbReference>
<dbReference type="InterPro" id="IPR001791">
    <property type="entry name" value="Laminin_G"/>
</dbReference>
<dbReference type="Pfam" id="PF13385">
    <property type="entry name" value="Laminin_G_3"/>
    <property type="match status" value="1"/>
</dbReference>
<feature type="domain" description="Laminin G" evidence="7">
    <location>
        <begin position="505"/>
        <end position="638"/>
    </location>
</feature>
<dbReference type="EMBL" id="JACCBU010000001">
    <property type="protein sequence ID" value="NYE71262.1"/>
    <property type="molecule type" value="Genomic_DNA"/>
</dbReference>
<name>A0A7Y9I6X4_9ACTN</name>
<dbReference type="InterPro" id="IPR036278">
    <property type="entry name" value="Sialidase_sf"/>
</dbReference>
<dbReference type="GO" id="GO:0009313">
    <property type="term" value="P:oligosaccharide catabolic process"/>
    <property type="evidence" value="ECO:0007669"/>
    <property type="project" value="TreeGrafter"/>
</dbReference>
<reference evidence="9 10" key="1">
    <citation type="submission" date="2020-07" db="EMBL/GenBank/DDBJ databases">
        <title>Sequencing the genomes of 1000 actinobacteria strains.</title>
        <authorList>
            <person name="Klenk H.-P."/>
        </authorList>
    </citation>
    <scope>NUCLEOTIDE SEQUENCE [LARGE SCALE GENOMIC DNA]</scope>
    <source>
        <strain evidence="9 10">DSM 22083</strain>
    </source>
</reference>
<accession>A0A7Y9I6X4</accession>
<dbReference type="GO" id="GO:0016020">
    <property type="term" value="C:membrane"/>
    <property type="evidence" value="ECO:0007669"/>
    <property type="project" value="TreeGrafter"/>
</dbReference>
<feature type="signal peptide" evidence="6">
    <location>
        <begin position="1"/>
        <end position="40"/>
    </location>
</feature>
<dbReference type="SMART" id="SM00560">
    <property type="entry name" value="LamGL"/>
    <property type="match status" value="1"/>
</dbReference>
<dbReference type="InterPro" id="IPR011040">
    <property type="entry name" value="Sialidase"/>
</dbReference>
<dbReference type="SMART" id="SM00282">
    <property type="entry name" value="LamG"/>
    <property type="match status" value="1"/>
</dbReference>
<dbReference type="EC" id="3.2.1.18" evidence="3"/>
<dbReference type="GO" id="GO:0006689">
    <property type="term" value="P:ganglioside catabolic process"/>
    <property type="evidence" value="ECO:0007669"/>
    <property type="project" value="TreeGrafter"/>
</dbReference>
<dbReference type="RefSeq" id="WP_179751286.1">
    <property type="nucleotide sequence ID" value="NZ_JACCBU010000001.1"/>
</dbReference>
<evidence type="ECO:0000259" key="7">
    <source>
        <dbReference type="SMART" id="SM00282"/>
    </source>
</evidence>
<dbReference type="Gene3D" id="2.60.120.200">
    <property type="match status" value="1"/>
</dbReference>
<dbReference type="GO" id="GO:0004308">
    <property type="term" value="F:exo-alpha-sialidase activity"/>
    <property type="evidence" value="ECO:0007669"/>
    <property type="project" value="UniProtKB-EC"/>
</dbReference>
<dbReference type="PANTHER" id="PTHR10628">
    <property type="entry name" value="SIALIDASE"/>
    <property type="match status" value="1"/>
</dbReference>
<evidence type="ECO:0000313" key="9">
    <source>
        <dbReference type="EMBL" id="NYE71262.1"/>
    </source>
</evidence>
<keyword evidence="9" id="KW-0326">Glycosidase</keyword>
<dbReference type="Pfam" id="PF13088">
    <property type="entry name" value="BNR_2"/>
    <property type="match status" value="1"/>
</dbReference>
<dbReference type="GO" id="GO:0005737">
    <property type="term" value="C:cytoplasm"/>
    <property type="evidence" value="ECO:0007669"/>
    <property type="project" value="TreeGrafter"/>
</dbReference>
<feature type="domain" description="LamG-like jellyroll fold" evidence="8">
    <location>
        <begin position="509"/>
        <end position="643"/>
    </location>
</feature>
<dbReference type="CDD" id="cd00110">
    <property type="entry name" value="LamG"/>
    <property type="match status" value="1"/>
</dbReference>
<gene>
    <name evidence="9" type="ORF">BKA15_002591</name>
</gene>
<protein>
    <recommendedName>
        <fullName evidence="3">exo-alpha-sialidase</fullName>
        <ecNumber evidence="3">3.2.1.18</ecNumber>
    </recommendedName>
</protein>
<keyword evidence="5" id="KW-1015">Disulfide bond</keyword>
<evidence type="ECO:0000256" key="2">
    <source>
        <dbReference type="ARBA" id="ARBA00009348"/>
    </source>
</evidence>
<keyword evidence="10" id="KW-1185">Reference proteome</keyword>
<dbReference type="Proteomes" id="UP000569914">
    <property type="component" value="Unassembled WGS sequence"/>
</dbReference>
<dbReference type="SUPFAM" id="SSF49899">
    <property type="entry name" value="Concanavalin A-like lectins/glucanases"/>
    <property type="match status" value="1"/>
</dbReference>
<evidence type="ECO:0000259" key="8">
    <source>
        <dbReference type="SMART" id="SM00560"/>
    </source>
</evidence>
<comment type="catalytic activity">
    <reaction evidence="1">
        <text>Hydrolysis of alpha-(2-&gt;3)-, alpha-(2-&gt;6)-, alpha-(2-&gt;8)- glycosidic linkages of terminal sialic acid residues in oligosaccharides, glycoproteins, glycolipids, colominic acid and synthetic substrates.</text>
        <dbReference type="EC" id="3.2.1.18"/>
    </reaction>
</comment>
<dbReference type="AlphaFoldDB" id="A0A7Y9I6X4"/>
<proteinExistence type="inferred from homology"/>
<evidence type="ECO:0000256" key="6">
    <source>
        <dbReference type="SAM" id="SignalP"/>
    </source>
</evidence>
<organism evidence="9 10">
    <name type="scientific">Microlunatus parietis</name>
    <dbReference type="NCBI Taxonomy" id="682979"/>
    <lineage>
        <taxon>Bacteria</taxon>
        <taxon>Bacillati</taxon>
        <taxon>Actinomycetota</taxon>
        <taxon>Actinomycetes</taxon>
        <taxon>Propionibacteriales</taxon>
        <taxon>Propionibacteriaceae</taxon>
        <taxon>Microlunatus</taxon>
    </lineage>
</organism>